<dbReference type="GO" id="GO:0050918">
    <property type="term" value="P:positive chemotaxis"/>
    <property type="evidence" value="ECO:0007669"/>
    <property type="project" value="TreeGrafter"/>
</dbReference>
<name>A0A7G6E106_THEFR</name>
<dbReference type="OrthoDB" id="9806941at2"/>
<dbReference type="Pfam" id="PF01052">
    <property type="entry name" value="FliMN_C"/>
    <property type="match status" value="1"/>
</dbReference>
<evidence type="ECO:0000313" key="12">
    <source>
        <dbReference type="EMBL" id="QNB45760.1"/>
    </source>
</evidence>
<feature type="domain" description="Flagellar motor switch protein FliN-like C-terminal" evidence="11">
    <location>
        <begin position="254"/>
        <end position="322"/>
    </location>
</feature>
<dbReference type="Gene3D" id="2.30.330.10">
    <property type="entry name" value="SpoA-like"/>
    <property type="match status" value="1"/>
</dbReference>
<evidence type="ECO:0000256" key="4">
    <source>
        <dbReference type="ARBA" id="ARBA00021898"/>
    </source>
</evidence>
<keyword evidence="12" id="KW-0282">Flagellum</keyword>
<dbReference type="GO" id="GO:0005886">
    <property type="term" value="C:plasma membrane"/>
    <property type="evidence" value="ECO:0007669"/>
    <property type="project" value="UniProtKB-SubCell"/>
</dbReference>
<dbReference type="PANTHER" id="PTHR30034">
    <property type="entry name" value="FLAGELLAR MOTOR SWITCH PROTEIN FLIM"/>
    <property type="match status" value="1"/>
</dbReference>
<evidence type="ECO:0000256" key="2">
    <source>
        <dbReference type="ARBA" id="ARBA00004202"/>
    </source>
</evidence>
<dbReference type="InterPro" id="IPR001543">
    <property type="entry name" value="FliN-like_C"/>
</dbReference>
<protein>
    <recommendedName>
        <fullName evidence="4 10">Flagellar motor switch protein FliM</fullName>
    </recommendedName>
</protein>
<organism evidence="12 13">
    <name type="scientific">Thermanaerosceptrum fracticalcis</name>
    <dbReference type="NCBI Taxonomy" id="1712410"/>
    <lineage>
        <taxon>Bacteria</taxon>
        <taxon>Bacillati</taxon>
        <taxon>Bacillota</taxon>
        <taxon>Clostridia</taxon>
        <taxon>Eubacteriales</taxon>
        <taxon>Peptococcaceae</taxon>
        <taxon>Thermanaerosceptrum</taxon>
    </lineage>
</organism>
<dbReference type="KEGG" id="tfr:BR63_05200"/>
<dbReference type="AlphaFoldDB" id="A0A7G6E106"/>
<dbReference type="RefSeq" id="WP_034419715.1">
    <property type="nucleotide sequence ID" value="NZ_CP045798.1"/>
</dbReference>
<keyword evidence="12" id="KW-0966">Cell projection</keyword>
<keyword evidence="12" id="KW-0969">Cilium</keyword>
<evidence type="ECO:0000256" key="5">
    <source>
        <dbReference type="ARBA" id="ARBA00022475"/>
    </source>
</evidence>
<keyword evidence="8" id="KW-0472">Membrane</keyword>
<sequence>MSEVLSQSEIDALLSALQSGEVDVEAIREEQNTKKIRVYDFRRPNKFSKDQLNTIEVIYDNFCRLLTTLLSGSLRTRVMVKVASVEQVTYEEFTRSIPNPTILNIFSLAPLEGKAILEINPVIGFSIIDRLFGGPGFSTIKGRPLTEIEKTVMERIVEKILSLFTETWASLIHVDAFLENIEINPQFTQIVSPLEMVVIITLNTQIGETEGLINICLPCLMLETLSGKLNTKFWFTTNIKAQHQDSSKFIQKVVEKARIPLTAVLGKTSLTVKELLELQVGDVIDLERKKDSEIEIYAGSRLKFYGKPGLLGSKLAVQISRIQQEGSEDNE</sequence>
<gene>
    <name evidence="12" type="primary">fliM</name>
    <name evidence="12" type="ORF">BR63_05200</name>
</gene>
<keyword evidence="9" id="KW-0975">Bacterial flagellum</keyword>
<dbReference type="Proteomes" id="UP000515847">
    <property type="component" value="Chromosome"/>
</dbReference>
<dbReference type="InterPro" id="IPR028976">
    <property type="entry name" value="CheC-like_sf"/>
</dbReference>
<comment type="subcellular location">
    <subcellularLocation>
        <location evidence="1">Bacterial flagellum basal body</location>
    </subcellularLocation>
    <subcellularLocation>
        <location evidence="2">Cell membrane</location>
        <topology evidence="2">Peripheral membrane protein</topology>
    </subcellularLocation>
</comment>
<keyword evidence="13" id="KW-1185">Reference proteome</keyword>
<dbReference type="PIRSF" id="PIRSF002888">
    <property type="entry name" value="FliM"/>
    <property type="match status" value="1"/>
</dbReference>
<evidence type="ECO:0000259" key="11">
    <source>
        <dbReference type="Pfam" id="PF01052"/>
    </source>
</evidence>
<dbReference type="Pfam" id="PF02154">
    <property type="entry name" value="FliM"/>
    <property type="match status" value="1"/>
</dbReference>
<dbReference type="Gene3D" id="3.40.1550.10">
    <property type="entry name" value="CheC-like"/>
    <property type="match status" value="1"/>
</dbReference>
<evidence type="ECO:0000256" key="8">
    <source>
        <dbReference type="ARBA" id="ARBA00023136"/>
    </source>
</evidence>
<keyword evidence="5" id="KW-1003">Cell membrane</keyword>
<proteinExistence type="inferred from homology"/>
<dbReference type="SUPFAM" id="SSF101801">
    <property type="entry name" value="Surface presentation of antigens (SPOA)"/>
    <property type="match status" value="1"/>
</dbReference>
<evidence type="ECO:0000256" key="7">
    <source>
        <dbReference type="ARBA" id="ARBA00022779"/>
    </source>
</evidence>
<reference evidence="12 13" key="1">
    <citation type="journal article" date="2019" name="Front. Microbiol.">
        <title>Thermoanaerosceptrum fracticalcis gen. nov. sp. nov., a Novel Fumarate-Fermenting Microorganism From a Deep Fractured Carbonate Aquifer of the US Great Basin.</title>
        <authorList>
            <person name="Hamilton-Brehm S.D."/>
            <person name="Stewart L.E."/>
            <person name="Zavarin M."/>
            <person name="Caldwell M."/>
            <person name="Lawson P.A."/>
            <person name="Onstott T.C."/>
            <person name="Grzymski J."/>
            <person name="Neveux I."/>
            <person name="Lollar B.S."/>
            <person name="Russell C.E."/>
            <person name="Moser D.P."/>
        </authorList>
    </citation>
    <scope>NUCLEOTIDE SEQUENCE [LARGE SCALE GENOMIC DNA]</scope>
    <source>
        <strain evidence="12 13">DRI-13</strain>
    </source>
</reference>
<keyword evidence="6" id="KW-0145">Chemotaxis</keyword>
<accession>A0A7G6E106</accession>
<dbReference type="CDD" id="cd17908">
    <property type="entry name" value="FliM"/>
    <property type="match status" value="1"/>
</dbReference>
<dbReference type="InterPro" id="IPR036429">
    <property type="entry name" value="SpoA-like_sf"/>
</dbReference>
<dbReference type="InterPro" id="IPR001689">
    <property type="entry name" value="Flag_FliM"/>
</dbReference>
<dbReference type="NCBIfam" id="TIGR01397">
    <property type="entry name" value="fliM_switch"/>
    <property type="match status" value="1"/>
</dbReference>
<dbReference type="SUPFAM" id="SSF103039">
    <property type="entry name" value="CheC-like"/>
    <property type="match status" value="1"/>
</dbReference>
<evidence type="ECO:0000256" key="1">
    <source>
        <dbReference type="ARBA" id="ARBA00004117"/>
    </source>
</evidence>
<evidence type="ECO:0000256" key="9">
    <source>
        <dbReference type="ARBA" id="ARBA00023143"/>
    </source>
</evidence>
<evidence type="ECO:0000256" key="3">
    <source>
        <dbReference type="ARBA" id="ARBA00011049"/>
    </source>
</evidence>
<dbReference type="EMBL" id="CP045798">
    <property type="protein sequence ID" value="QNB45760.1"/>
    <property type="molecule type" value="Genomic_DNA"/>
</dbReference>
<keyword evidence="7" id="KW-0283">Flagellar rotation</keyword>
<comment type="similarity">
    <text evidence="3">Belongs to the FliM family.</text>
</comment>
<dbReference type="PRINTS" id="PR00955">
    <property type="entry name" value="FLGMOTORFLIM"/>
</dbReference>
<dbReference type="GO" id="GO:0009425">
    <property type="term" value="C:bacterial-type flagellum basal body"/>
    <property type="evidence" value="ECO:0007669"/>
    <property type="project" value="UniProtKB-SubCell"/>
</dbReference>
<dbReference type="GO" id="GO:0003774">
    <property type="term" value="F:cytoskeletal motor activity"/>
    <property type="evidence" value="ECO:0007669"/>
    <property type="project" value="InterPro"/>
</dbReference>
<dbReference type="PANTHER" id="PTHR30034:SF6">
    <property type="entry name" value="YOP PROTEINS TRANSLOCATION PROTEIN Q"/>
    <property type="match status" value="1"/>
</dbReference>
<dbReference type="GO" id="GO:0071978">
    <property type="term" value="P:bacterial-type flagellum-dependent swarming motility"/>
    <property type="evidence" value="ECO:0007669"/>
    <property type="project" value="TreeGrafter"/>
</dbReference>
<evidence type="ECO:0000256" key="6">
    <source>
        <dbReference type="ARBA" id="ARBA00022500"/>
    </source>
</evidence>
<evidence type="ECO:0000313" key="13">
    <source>
        <dbReference type="Proteomes" id="UP000515847"/>
    </source>
</evidence>
<evidence type="ECO:0000256" key="10">
    <source>
        <dbReference type="NCBIfam" id="TIGR01397"/>
    </source>
</evidence>